<proteinExistence type="inferred from homology"/>
<gene>
    <name evidence="6" type="ORF">A3Q56_04258</name>
</gene>
<dbReference type="SUPFAM" id="SSF57850">
    <property type="entry name" value="RING/U-box"/>
    <property type="match status" value="1"/>
</dbReference>
<keyword evidence="1 4" id="KW-0863">Zinc-finger</keyword>
<organism evidence="6 7">
    <name type="scientific">Intoshia linei</name>
    <dbReference type="NCBI Taxonomy" id="1819745"/>
    <lineage>
        <taxon>Eukaryota</taxon>
        <taxon>Metazoa</taxon>
        <taxon>Spiralia</taxon>
        <taxon>Lophotrochozoa</taxon>
        <taxon>Mesozoa</taxon>
        <taxon>Orthonectida</taxon>
        <taxon>Rhopaluridae</taxon>
        <taxon>Intoshia</taxon>
    </lineage>
</organism>
<dbReference type="Pfam" id="PF13920">
    <property type="entry name" value="zf-C3HC4_3"/>
    <property type="match status" value="1"/>
</dbReference>
<dbReference type="Proteomes" id="UP000078046">
    <property type="component" value="Unassembled WGS sequence"/>
</dbReference>
<dbReference type="AlphaFoldDB" id="A0A177B150"/>
<evidence type="ECO:0000256" key="4">
    <source>
        <dbReference type="PROSITE-ProRule" id="PRU00175"/>
    </source>
</evidence>
<evidence type="ECO:0000256" key="2">
    <source>
        <dbReference type="ARBA" id="ARBA00022833"/>
    </source>
</evidence>
<evidence type="ECO:0000256" key="1">
    <source>
        <dbReference type="ARBA" id="ARBA00022771"/>
    </source>
</evidence>
<name>A0A177B150_9BILA</name>
<evidence type="ECO:0000256" key="3">
    <source>
        <dbReference type="ARBA" id="ARBA00025721"/>
    </source>
</evidence>
<dbReference type="InterPro" id="IPR045195">
    <property type="entry name" value="LOG2-like_mRING_C3HC5"/>
</dbReference>
<evidence type="ECO:0000313" key="7">
    <source>
        <dbReference type="Proteomes" id="UP000078046"/>
    </source>
</evidence>
<protein>
    <submittedName>
        <fullName evidence="6">Mahogunin RING finger protein 1</fullName>
    </submittedName>
</protein>
<comment type="caution">
    <text evidence="6">The sequence shown here is derived from an EMBL/GenBank/DDBJ whole genome shotgun (WGS) entry which is preliminary data.</text>
</comment>
<dbReference type="GO" id="GO:0061630">
    <property type="term" value="F:ubiquitin protein ligase activity"/>
    <property type="evidence" value="ECO:0007669"/>
    <property type="project" value="UniProtKB-EC"/>
</dbReference>
<keyword evidence="1 4" id="KW-0479">Metal-binding</keyword>
<dbReference type="PROSITE" id="PS50089">
    <property type="entry name" value="ZF_RING_2"/>
    <property type="match status" value="1"/>
</dbReference>
<keyword evidence="2" id="KW-0862">Zinc</keyword>
<feature type="domain" description="RING-type" evidence="5">
    <location>
        <begin position="267"/>
        <end position="306"/>
    </location>
</feature>
<accession>A0A177B150</accession>
<dbReference type="InterPro" id="IPR001841">
    <property type="entry name" value="Znf_RING"/>
</dbReference>
<dbReference type="OrthoDB" id="10014838at2759"/>
<comment type="similarity">
    <text evidence="3">Belongs to the RING-type zinc finger family. LOG2 subfamily.</text>
</comment>
<evidence type="ECO:0000313" key="6">
    <source>
        <dbReference type="EMBL" id="OAF67975.1"/>
    </source>
</evidence>
<dbReference type="CDD" id="cd16789">
    <property type="entry name" value="mRING-HC-C3HC5_MGRN1-like"/>
    <property type="match status" value="1"/>
</dbReference>
<dbReference type="PANTHER" id="PTHR22996">
    <property type="entry name" value="MAHOGUNIN"/>
    <property type="match status" value="1"/>
</dbReference>
<dbReference type="EMBL" id="LWCA01000536">
    <property type="protein sequence ID" value="OAF67975.1"/>
    <property type="molecule type" value="Genomic_DNA"/>
</dbReference>
<dbReference type="InterPro" id="IPR045194">
    <property type="entry name" value="MGRN1/RNF157-like"/>
</dbReference>
<keyword evidence="7" id="KW-1185">Reference proteome</keyword>
<dbReference type="PANTHER" id="PTHR22996:SF0">
    <property type="entry name" value="RE60872P-RELATED"/>
    <property type="match status" value="1"/>
</dbReference>
<dbReference type="GO" id="GO:0016567">
    <property type="term" value="P:protein ubiquitination"/>
    <property type="evidence" value="ECO:0007669"/>
    <property type="project" value="TreeGrafter"/>
</dbReference>
<sequence length="328" mass="38312">MGNIFLPITGRPSTRTTFHNQRRREQILRRQILHAQRNLRRHSNENPSNIYYIANEKYEAKYNNKNLFLFGELSLLVNLKNLTTIHLNDKALTKLEKPIKIIQSLIHIRKDTVKLVSEGEMYKLIFNFDSDVPTLVNVHKHATESVTNGELKVKCTNYGILLEKKNYEVGNCLTYESEPITFDSNHIKKPSNNFSRKIVYPIIVEISNKDQKDNVQHHLALITVNFIRNTFMIHCVRQKQVIGKFVYFLSDIYGTEKNSDDDTSQECVICMTEKRDTIILPCRHLCLCEECAEAIRYQSITCPICREPFTTLIRMEIFQEKLDSQIVQ</sequence>
<dbReference type="Gene3D" id="3.30.40.10">
    <property type="entry name" value="Zinc/RING finger domain, C3HC4 (zinc finger)"/>
    <property type="match status" value="1"/>
</dbReference>
<reference evidence="6 7" key="1">
    <citation type="submission" date="2016-04" db="EMBL/GenBank/DDBJ databases">
        <title>The genome of Intoshia linei affirms orthonectids as highly simplified spiralians.</title>
        <authorList>
            <person name="Mikhailov K.V."/>
            <person name="Slusarev G.S."/>
            <person name="Nikitin M.A."/>
            <person name="Logacheva M.D."/>
            <person name="Penin A."/>
            <person name="Aleoshin V."/>
            <person name="Panchin Y.V."/>
        </authorList>
    </citation>
    <scope>NUCLEOTIDE SEQUENCE [LARGE SCALE GENOMIC DNA]</scope>
    <source>
        <strain evidence="6">Intl2013</strain>
        <tissue evidence="6">Whole animal</tissue>
    </source>
</reference>
<dbReference type="InterPro" id="IPR013083">
    <property type="entry name" value="Znf_RING/FYVE/PHD"/>
</dbReference>
<dbReference type="GO" id="GO:0005737">
    <property type="term" value="C:cytoplasm"/>
    <property type="evidence" value="ECO:0007669"/>
    <property type="project" value="TreeGrafter"/>
</dbReference>
<evidence type="ECO:0000259" key="5">
    <source>
        <dbReference type="PROSITE" id="PS50089"/>
    </source>
</evidence>
<dbReference type="GO" id="GO:0008270">
    <property type="term" value="F:zinc ion binding"/>
    <property type="evidence" value="ECO:0007669"/>
    <property type="project" value="UniProtKB-KW"/>
</dbReference>
<dbReference type="SMART" id="SM00184">
    <property type="entry name" value="RING"/>
    <property type="match status" value="1"/>
</dbReference>